<accession>A0A0V1BJU3</accession>
<sequence>MFQIVTIWALCLKHAASSKARTSRMGGSVFGEKYKANKQAQICLYKEGKWMFKLLRTKLSRVLCHEVTQRVIRF</sequence>
<protein>
    <submittedName>
        <fullName evidence="1">Uncharacterized protein</fullName>
    </submittedName>
</protein>
<evidence type="ECO:0000313" key="2">
    <source>
        <dbReference type="Proteomes" id="UP000054776"/>
    </source>
</evidence>
<organism evidence="1 2">
    <name type="scientific">Trichinella spiralis</name>
    <name type="common">Trichina worm</name>
    <dbReference type="NCBI Taxonomy" id="6334"/>
    <lineage>
        <taxon>Eukaryota</taxon>
        <taxon>Metazoa</taxon>
        <taxon>Ecdysozoa</taxon>
        <taxon>Nematoda</taxon>
        <taxon>Enoplea</taxon>
        <taxon>Dorylaimia</taxon>
        <taxon>Trichinellida</taxon>
        <taxon>Trichinellidae</taxon>
        <taxon>Trichinella</taxon>
    </lineage>
</organism>
<dbReference type="EMBL" id="JYDH01000038">
    <property type="protein sequence ID" value="KRY36984.1"/>
    <property type="molecule type" value="Genomic_DNA"/>
</dbReference>
<dbReference type="AlphaFoldDB" id="A0A0V1BJU3"/>
<gene>
    <name evidence="1" type="ORF">T01_6805</name>
</gene>
<comment type="caution">
    <text evidence="1">The sequence shown here is derived from an EMBL/GenBank/DDBJ whole genome shotgun (WGS) entry which is preliminary data.</text>
</comment>
<evidence type="ECO:0000313" key="1">
    <source>
        <dbReference type="EMBL" id="KRY36984.1"/>
    </source>
</evidence>
<dbReference type="Proteomes" id="UP000054776">
    <property type="component" value="Unassembled WGS sequence"/>
</dbReference>
<dbReference type="InParanoid" id="A0A0V1BJU3"/>
<keyword evidence="2" id="KW-1185">Reference proteome</keyword>
<reference evidence="1 2" key="1">
    <citation type="submission" date="2015-01" db="EMBL/GenBank/DDBJ databases">
        <title>Evolution of Trichinella species and genotypes.</title>
        <authorList>
            <person name="Korhonen P.K."/>
            <person name="Edoardo P."/>
            <person name="Giuseppe L.R."/>
            <person name="Gasser R.B."/>
        </authorList>
    </citation>
    <scope>NUCLEOTIDE SEQUENCE [LARGE SCALE GENOMIC DNA]</scope>
    <source>
        <strain evidence="1">ISS3</strain>
    </source>
</reference>
<name>A0A0V1BJU3_TRISP</name>
<proteinExistence type="predicted"/>